<proteinExistence type="predicted"/>
<sequence length="111" mass="12183">MSSVPKSTSSMTLPVSSASSYSQYDEHGQMVVIMPPLLQGEINNAYPSSPLEVEKRLNELSKQLTRLEHKMSSDIALILHVLQSQGRSQFTSPSTPPPPPPRMAETDTFPS</sequence>
<comment type="caution">
    <text evidence="2">The sequence shown here is derived from an EMBL/GenBank/DDBJ whole genome shotgun (WGS) entry which is preliminary data.</text>
</comment>
<evidence type="ECO:0000313" key="2">
    <source>
        <dbReference type="EMBL" id="CAL1528805.1"/>
    </source>
</evidence>
<keyword evidence="3" id="KW-1185">Reference proteome</keyword>
<dbReference type="EMBL" id="CAXITT010000038">
    <property type="protein sequence ID" value="CAL1528805.1"/>
    <property type="molecule type" value="Genomic_DNA"/>
</dbReference>
<feature type="region of interest" description="Disordered" evidence="1">
    <location>
        <begin position="1"/>
        <end position="20"/>
    </location>
</feature>
<evidence type="ECO:0000256" key="1">
    <source>
        <dbReference type="SAM" id="MobiDB-lite"/>
    </source>
</evidence>
<dbReference type="Proteomes" id="UP001497497">
    <property type="component" value="Unassembled WGS sequence"/>
</dbReference>
<protein>
    <submittedName>
        <fullName evidence="2">Uncharacterized protein</fullName>
    </submittedName>
</protein>
<organism evidence="2 3">
    <name type="scientific">Lymnaea stagnalis</name>
    <name type="common">Great pond snail</name>
    <name type="synonym">Helix stagnalis</name>
    <dbReference type="NCBI Taxonomy" id="6523"/>
    <lineage>
        <taxon>Eukaryota</taxon>
        <taxon>Metazoa</taxon>
        <taxon>Spiralia</taxon>
        <taxon>Lophotrochozoa</taxon>
        <taxon>Mollusca</taxon>
        <taxon>Gastropoda</taxon>
        <taxon>Heterobranchia</taxon>
        <taxon>Euthyneura</taxon>
        <taxon>Panpulmonata</taxon>
        <taxon>Hygrophila</taxon>
        <taxon>Lymnaeoidea</taxon>
        <taxon>Lymnaeidae</taxon>
        <taxon>Lymnaea</taxon>
    </lineage>
</organism>
<accession>A0AAV2H6L5</accession>
<reference evidence="2 3" key="1">
    <citation type="submission" date="2024-04" db="EMBL/GenBank/DDBJ databases">
        <authorList>
            <consortium name="Genoscope - CEA"/>
            <person name="William W."/>
        </authorList>
    </citation>
    <scope>NUCLEOTIDE SEQUENCE [LARGE SCALE GENOMIC DNA]</scope>
</reference>
<dbReference type="AlphaFoldDB" id="A0AAV2H6L5"/>
<name>A0AAV2H6L5_LYMST</name>
<gene>
    <name evidence="2" type="ORF">GSLYS_00002975001</name>
</gene>
<feature type="region of interest" description="Disordered" evidence="1">
    <location>
        <begin position="86"/>
        <end position="111"/>
    </location>
</feature>
<feature type="non-terminal residue" evidence="2">
    <location>
        <position position="111"/>
    </location>
</feature>
<evidence type="ECO:0000313" key="3">
    <source>
        <dbReference type="Proteomes" id="UP001497497"/>
    </source>
</evidence>